<gene>
    <name evidence="7" type="ORF">O3P69_013869</name>
</gene>
<comment type="subcellular location">
    <subcellularLocation>
        <location evidence="1">Membrane</location>
        <topology evidence="1">Multi-pass membrane protein</topology>
    </subcellularLocation>
</comment>
<dbReference type="GO" id="GO:0005886">
    <property type="term" value="C:plasma membrane"/>
    <property type="evidence" value="ECO:0007669"/>
    <property type="project" value="TreeGrafter"/>
</dbReference>
<comment type="caution">
    <text evidence="7">The sequence shown here is derived from an EMBL/GenBank/DDBJ whole genome shotgun (WGS) entry which is preliminary data.</text>
</comment>
<feature type="transmembrane region" description="Helical" evidence="6">
    <location>
        <begin position="192"/>
        <end position="214"/>
    </location>
</feature>
<dbReference type="PANTHER" id="PTHR11040">
    <property type="entry name" value="ZINC/IRON TRANSPORTER"/>
    <property type="match status" value="1"/>
</dbReference>
<dbReference type="AlphaFoldDB" id="A0AAW0SQY3"/>
<dbReference type="GO" id="GO:0005385">
    <property type="term" value="F:zinc ion transmembrane transporter activity"/>
    <property type="evidence" value="ECO:0007669"/>
    <property type="project" value="TreeGrafter"/>
</dbReference>
<feature type="transmembrane region" description="Helical" evidence="6">
    <location>
        <begin position="128"/>
        <end position="151"/>
    </location>
</feature>
<evidence type="ECO:0000313" key="7">
    <source>
        <dbReference type="EMBL" id="KAK8377528.1"/>
    </source>
</evidence>
<feature type="transmembrane region" description="Helical" evidence="6">
    <location>
        <begin position="158"/>
        <end position="180"/>
    </location>
</feature>
<dbReference type="Pfam" id="PF02535">
    <property type="entry name" value="Zip"/>
    <property type="match status" value="1"/>
</dbReference>
<evidence type="ECO:0000256" key="5">
    <source>
        <dbReference type="SAM" id="MobiDB-lite"/>
    </source>
</evidence>
<accession>A0AAW0SQY3</accession>
<evidence type="ECO:0000256" key="3">
    <source>
        <dbReference type="ARBA" id="ARBA00022989"/>
    </source>
</evidence>
<name>A0AAW0SQY3_SCYPA</name>
<feature type="region of interest" description="Disordered" evidence="5">
    <location>
        <begin position="35"/>
        <end position="83"/>
    </location>
</feature>
<feature type="compositionally biased region" description="Basic and acidic residues" evidence="5">
    <location>
        <begin position="52"/>
        <end position="62"/>
    </location>
</feature>
<dbReference type="PANTHER" id="PTHR11040:SF203">
    <property type="entry name" value="FI18611P1-RELATED"/>
    <property type="match status" value="1"/>
</dbReference>
<keyword evidence="8" id="KW-1185">Reference proteome</keyword>
<feature type="region of interest" description="Disordered" evidence="5">
    <location>
        <begin position="250"/>
        <end position="308"/>
    </location>
</feature>
<organism evidence="7 8">
    <name type="scientific">Scylla paramamosain</name>
    <name type="common">Mud crab</name>
    <dbReference type="NCBI Taxonomy" id="85552"/>
    <lineage>
        <taxon>Eukaryota</taxon>
        <taxon>Metazoa</taxon>
        <taxon>Ecdysozoa</taxon>
        <taxon>Arthropoda</taxon>
        <taxon>Crustacea</taxon>
        <taxon>Multicrustacea</taxon>
        <taxon>Malacostraca</taxon>
        <taxon>Eumalacostraca</taxon>
        <taxon>Eucarida</taxon>
        <taxon>Decapoda</taxon>
        <taxon>Pleocyemata</taxon>
        <taxon>Brachyura</taxon>
        <taxon>Eubrachyura</taxon>
        <taxon>Portunoidea</taxon>
        <taxon>Portunidae</taxon>
        <taxon>Portuninae</taxon>
        <taxon>Scylla</taxon>
    </lineage>
</organism>
<evidence type="ECO:0000256" key="2">
    <source>
        <dbReference type="ARBA" id="ARBA00022692"/>
    </source>
</evidence>
<evidence type="ECO:0000256" key="1">
    <source>
        <dbReference type="ARBA" id="ARBA00004141"/>
    </source>
</evidence>
<reference evidence="7 8" key="1">
    <citation type="submission" date="2023-03" db="EMBL/GenBank/DDBJ databases">
        <title>High-quality genome of Scylla paramamosain provides insights in environmental adaptation.</title>
        <authorList>
            <person name="Zhang L."/>
        </authorList>
    </citation>
    <scope>NUCLEOTIDE SEQUENCE [LARGE SCALE GENOMIC DNA]</scope>
    <source>
        <strain evidence="7">LZ_2023a</strain>
        <tissue evidence="7">Muscle</tissue>
    </source>
</reference>
<keyword evidence="2 6" id="KW-0812">Transmembrane</keyword>
<feature type="compositionally biased region" description="Basic residues" evidence="5">
    <location>
        <begin position="285"/>
        <end position="308"/>
    </location>
</feature>
<evidence type="ECO:0000313" key="8">
    <source>
        <dbReference type="Proteomes" id="UP001487740"/>
    </source>
</evidence>
<keyword evidence="4 6" id="KW-0472">Membrane</keyword>
<protein>
    <submittedName>
        <fullName evidence="7">Uncharacterized protein</fullName>
    </submittedName>
</protein>
<keyword evidence="3 6" id="KW-1133">Transmembrane helix</keyword>
<evidence type="ECO:0000256" key="6">
    <source>
        <dbReference type="SAM" id="Phobius"/>
    </source>
</evidence>
<dbReference type="Proteomes" id="UP001487740">
    <property type="component" value="Unassembled WGS sequence"/>
</dbReference>
<evidence type="ECO:0000256" key="4">
    <source>
        <dbReference type="ARBA" id="ARBA00023136"/>
    </source>
</evidence>
<feature type="transmembrane region" description="Helical" evidence="6">
    <location>
        <begin position="226"/>
        <end position="245"/>
    </location>
</feature>
<sequence length="308" mass="32590">MGPKSKWSGGVDNPVFAGDLDATAWNPSLKETILSSSQNASVPPLTNGKVTPDVEQRPEKHAVQNGVGHSHDHGHGHGHGHSHMPINRLGNKSIASNLRSLLVILALSFHSVFEGLAVGLQVREVDVWYLLGAISAHKFVIAFCMGLELLASGTSAGLMVIYMVVFALVSPLGVAFGILVTENLAVDTSSHLLTVTILQGLAGGTILYVTFFEVLERERGRPGGRLLKFLFVLLGFGAMASLEAFGGHSHGHGGGGHGHSHGPVQPSSTTTMAPITESLHDDHHGHSHSHGHSHGHSHNHSHGHSHLH</sequence>
<feature type="transmembrane region" description="Helical" evidence="6">
    <location>
        <begin position="101"/>
        <end position="122"/>
    </location>
</feature>
<dbReference type="InterPro" id="IPR003689">
    <property type="entry name" value="ZIP"/>
</dbReference>
<proteinExistence type="predicted"/>
<dbReference type="EMBL" id="JARAKH010000047">
    <property type="protein sequence ID" value="KAK8377528.1"/>
    <property type="molecule type" value="Genomic_DNA"/>
</dbReference>